<evidence type="ECO:0000256" key="2">
    <source>
        <dbReference type="ARBA" id="ARBA00007825"/>
    </source>
</evidence>
<dbReference type="InterPro" id="IPR000627">
    <property type="entry name" value="Intradiol_dOase_C"/>
</dbReference>
<evidence type="ECO:0000313" key="10">
    <source>
        <dbReference type="Proteomes" id="UP000016924"/>
    </source>
</evidence>
<dbReference type="PANTHER" id="PTHR33711:SF7">
    <property type="entry name" value="INTRADIOL RING-CLEAVAGE DIOXYGENASES DOMAIN-CONTAINING PROTEIN-RELATED"/>
    <property type="match status" value="1"/>
</dbReference>
<sequence>MTESAVANGDSKSASKFDTTFTQNVINATGPKASPRIRQVIGSAIQHLHDWARENELTVDEWMAGVELINEAGRMSDDRRNEGQLVCDVLGLESLVDEITYKLATDASDAPTASAILGPFWRKDAPQRAMGDTIVSGIENGDNTWMHGQVTDYLTGKPIEGAELDIWHTAPNGLYEQQDPDQPDMNLRGRFTTGKDGKYEIYCLRPTSYPIPFDGPAGKILQLLDRHPYRPAHIHFIVTAPGYKPIVTQIFDRRDKYITDDAVFAVKNSLIVDFEPLKGNPKADFELSYDFRLATYEEAKNNSLAGATEVTTAEG</sequence>
<feature type="domain" description="Catechol dioxygenase N-terminal" evidence="8">
    <location>
        <begin position="35"/>
        <end position="105"/>
    </location>
</feature>
<evidence type="ECO:0000256" key="1">
    <source>
        <dbReference type="ARBA" id="ARBA00001965"/>
    </source>
</evidence>
<evidence type="ECO:0000313" key="9">
    <source>
        <dbReference type="EMBL" id="EON63370.1"/>
    </source>
</evidence>
<dbReference type="SUPFAM" id="SSF49482">
    <property type="entry name" value="Aromatic compound dioxygenase"/>
    <property type="match status" value="1"/>
</dbReference>
<keyword evidence="4" id="KW-0223">Dioxygenase</keyword>
<evidence type="ECO:0000256" key="3">
    <source>
        <dbReference type="ARBA" id="ARBA00022723"/>
    </source>
</evidence>
<keyword evidence="3" id="KW-0479">Metal-binding</keyword>
<comment type="similarity">
    <text evidence="2">Belongs to the intradiol ring-cleavage dioxygenase family.</text>
</comment>
<keyword evidence="6" id="KW-0408">Iron</keyword>
<dbReference type="Gene3D" id="2.60.130.10">
    <property type="entry name" value="Aromatic compound dioxygenase"/>
    <property type="match status" value="1"/>
</dbReference>
<dbReference type="eggNOG" id="ENOG502QU2V">
    <property type="taxonomic scope" value="Eukaryota"/>
</dbReference>
<dbReference type="GeneID" id="19899908"/>
<dbReference type="OMA" id="AMGPKTT"/>
<dbReference type="InterPro" id="IPR039390">
    <property type="entry name" value="1_2-HQD/HQD"/>
</dbReference>
<evidence type="ECO:0000256" key="5">
    <source>
        <dbReference type="ARBA" id="ARBA00023002"/>
    </source>
</evidence>
<feature type="domain" description="Intradiol ring-cleavage dioxygenases" evidence="7">
    <location>
        <begin position="117"/>
        <end position="294"/>
    </location>
</feature>
<dbReference type="HOGENOM" id="CLU_046727_1_1_1"/>
<protein>
    <recommendedName>
        <fullName evidence="11">Catechol 1,2-dioxygenase</fullName>
    </recommendedName>
</protein>
<evidence type="ECO:0008006" key="11">
    <source>
        <dbReference type="Google" id="ProtNLM"/>
    </source>
</evidence>
<dbReference type="GO" id="GO:0018576">
    <property type="term" value="F:catechol 1,2-dioxygenase activity"/>
    <property type="evidence" value="ECO:0007669"/>
    <property type="project" value="InterPro"/>
</dbReference>
<evidence type="ECO:0000256" key="4">
    <source>
        <dbReference type="ARBA" id="ARBA00022964"/>
    </source>
</evidence>
<dbReference type="EMBL" id="JH767563">
    <property type="protein sequence ID" value="EON63370.1"/>
    <property type="molecule type" value="Genomic_DNA"/>
</dbReference>
<proteinExistence type="inferred from homology"/>
<organism evidence="9 10">
    <name type="scientific">Coniosporium apollinis (strain CBS 100218)</name>
    <name type="common">Rock-inhabiting black yeast</name>
    <dbReference type="NCBI Taxonomy" id="1168221"/>
    <lineage>
        <taxon>Eukaryota</taxon>
        <taxon>Fungi</taxon>
        <taxon>Dikarya</taxon>
        <taxon>Ascomycota</taxon>
        <taxon>Pezizomycotina</taxon>
        <taxon>Dothideomycetes</taxon>
        <taxon>Dothideomycetes incertae sedis</taxon>
        <taxon>Coniosporium</taxon>
    </lineage>
</organism>
<dbReference type="InterPro" id="IPR007535">
    <property type="entry name" value="Catechol_dOase_N"/>
</dbReference>
<dbReference type="RefSeq" id="XP_007778687.1">
    <property type="nucleotide sequence ID" value="XM_007780497.1"/>
</dbReference>
<dbReference type="InterPro" id="IPR050770">
    <property type="entry name" value="Intradiol_RC_Dioxygenase"/>
</dbReference>
<dbReference type="AlphaFoldDB" id="R7YN63"/>
<accession>R7YN63</accession>
<keyword evidence="5" id="KW-0560">Oxidoreductase</keyword>
<gene>
    <name evidence="9" type="ORF">W97_02597</name>
</gene>
<dbReference type="GO" id="GO:0009712">
    <property type="term" value="P:catechol-containing compound metabolic process"/>
    <property type="evidence" value="ECO:0007669"/>
    <property type="project" value="InterPro"/>
</dbReference>
<dbReference type="GO" id="GO:0008199">
    <property type="term" value="F:ferric iron binding"/>
    <property type="evidence" value="ECO:0007669"/>
    <property type="project" value="InterPro"/>
</dbReference>
<keyword evidence="10" id="KW-1185">Reference proteome</keyword>
<dbReference type="Pfam" id="PF04444">
    <property type="entry name" value="Dioxygenase_N"/>
    <property type="match status" value="1"/>
</dbReference>
<reference evidence="10" key="1">
    <citation type="submission" date="2012-06" db="EMBL/GenBank/DDBJ databases">
        <title>The genome sequence of Coniosporium apollinis CBS 100218.</title>
        <authorList>
            <consortium name="The Broad Institute Genome Sequencing Platform"/>
            <person name="Cuomo C."/>
            <person name="Gorbushina A."/>
            <person name="Noack S."/>
            <person name="Walker B."/>
            <person name="Young S.K."/>
            <person name="Zeng Q."/>
            <person name="Gargeya S."/>
            <person name="Fitzgerald M."/>
            <person name="Haas B."/>
            <person name="Abouelleil A."/>
            <person name="Alvarado L."/>
            <person name="Arachchi H.M."/>
            <person name="Berlin A.M."/>
            <person name="Chapman S.B."/>
            <person name="Goldberg J."/>
            <person name="Griggs A."/>
            <person name="Gujja S."/>
            <person name="Hansen M."/>
            <person name="Howarth C."/>
            <person name="Imamovic A."/>
            <person name="Larimer J."/>
            <person name="McCowan C."/>
            <person name="Montmayeur A."/>
            <person name="Murphy C."/>
            <person name="Neiman D."/>
            <person name="Pearson M."/>
            <person name="Priest M."/>
            <person name="Roberts A."/>
            <person name="Saif S."/>
            <person name="Shea T."/>
            <person name="Sisk P."/>
            <person name="Sykes S."/>
            <person name="Wortman J."/>
            <person name="Nusbaum C."/>
            <person name="Birren B."/>
        </authorList>
    </citation>
    <scope>NUCLEOTIDE SEQUENCE [LARGE SCALE GENOMIC DNA]</scope>
    <source>
        <strain evidence="10">CBS 100218</strain>
    </source>
</reference>
<dbReference type="STRING" id="1168221.R7YN63"/>
<evidence type="ECO:0000259" key="8">
    <source>
        <dbReference type="Pfam" id="PF04444"/>
    </source>
</evidence>
<evidence type="ECO:0000256" key="6">
    <source>
        <dbReference type="ARBA" id="ARBA00023004"/>
    </source>
</evidence>
<dbReference type="CDD" id="cd03461">
    <property type="entry name" value="1_2-HQD"/>
    <property type="match status" value="1"/>
</dbReference>
<evidence type="ECO:0000259" key="7">
    <source>
        <dbReference type="Pfam" id="PF00775"/>
    </source>
</evidence>
<comment type="cofactor">
    <cofactor evidence="1">
        <name>Fe(3+)</name>
        <dbReference type="ChEBI" id="CHEBI:29034"/>
    </cofactor>
</comment>
<dbReference type="PANTHER" id="PTHR33711">
    <property type="entry name" value="DIOXYGENASE, PUTATIVE (AFU_ORTHOLOGUE AFUA_2G02910)-RELATED"/>
    <property type="match status" value="1"/>
</dbReference>
<dbReference type="Pfam" id="PF00775">
    <property type="entry name" value="Dioxygenase_C"/>
    <property type="match status" value="1"/>
</dbReference>
<name>R7YN63_CONA1</name>
<dbReference type="InterPro" id="IPR015889">
    <property type="entry name" value="Intradiol_dOase_core"/>
</dbReference>
<dbReference type="OrthoDB" id="5238185at2759"/>
<dbReference type="Proteomes" id="UP000016924">
    <property type="component" value="Unassembled WGS sequence"/>
</dbReference>